<proteinExistence type="inferred from homology"/>
<dbReference type="GO" id="GO:0016491">
    <property type="term" value="F:oxidoreductase activity"/>
    <property type="evidence" value="ECO:0007669"/>
    <property type="project" value="UniProtKB-KW"/>
</dbReference>
<evidence type="ECO:0000256" key="2">
    <source>
        <dbReference type="ARBA" id="ARBA00023002"/>
    </source>
</evidence>
<evidence type="ECO:0000313" key="4">
    <source>
        <dbReference type="Proteomes" id="UP000270342"/>
    </source>
</evidence>
<dbReference type="RefSeq" id="WP_121091456.1">
    <property type="nucleotide sequence ID" value="NZ_RBZU01000023.1"/>
</dbReference>
<comment type="caution">
    <text evidence="3">The sequence shown here is derived from an EMBL/GenBank/DDBJ whole genome shotgun (WGS) entry which is preliminary data.</text>
</comment>
<evidence type="ECO:0000256" key="1">
    <source>
        <dbReference type="ARBA" id="ARBA00006056"/>
    </source>
</evidence>
<dbReference type="SUPFAM" id="SSF89733">
    <property type="entry name" value="L-sulfolactate dehydrogenase-like"/>
    <property type="match status" value="1"/>
</dbReference>
<dbReference type="Pfam" id="PF02615">
    <property type="entry name" value="Ldh_2"/>
    <property type="match status" value="1"/>
</dbReference>
<sequence>MNNAQSVSVSGAHLSIWVAQILESCGVSETDARWTADALVEADLQGVSSHGCMLLPMYVERIKAGSVNARPRIAIVDDRVGLLVVDADHALGQVSSMRATDWAIERARRHGVAIVAVRNAFHFGAAAYWSARMADAGIVGAAMSNTRPLMPAPGGAERVVGNNPLSFAFPTPTCVPVVVDMATSNSAMGKIRNAQRDGKAIPEGWATDKQGRPTTSASDAIAGMLLPAAGAKGFGLSVVVDLLCGGLSGGGIASEVQPLYGSADTFYNCAHWFLAIAAPEAMPERTEALAERIRRSARAPGVGSIYAPGDLERERRARNVKALEISSELAAQFDALSRAQGIDALQFESSHT</sequence>
<reference evidence="3 4" key="1">
    <citation type="submission" date="2018-10" db="EMBL/GenBank/DDBJ databases">
        <title>Robbsia sp. DHC34, isolated from soil.</title>
        <authorList>
            <person name="Gao Z.-H."/>
            <person name="Qiu L.-H."/>
        </authorList>
    </citation>
    <scope>NUCLEOTIDE SEQUENCE [LARGE SCALE GENOMIC DNA]</scope>
    <source>
        <strain evidence="3 4">DHC34</strain>
    </source>
</reference>
<dbReference type="PANTHER" id="PTHR11091:SF0">
    <property type="entry name" value="MALATE DEHYDROGENASE"/>
    <property type="match status" value="1"/>
</dbReference>
<accession>A0A494X6M3</accession>
<dbReference type="EMBL" id="RBZU01000023">
    <property type="protein sequence ID" value="RKP43916.1"/>
    <property type="molecule type" value="Genomic_DNA"/>
</dbReference>
<gene>
    <name evidence="3" type="ORF">D7S86_28210</name>
</gene>
<organism evidence="3 4">
    <name type="scientific">Pararobbsia silviterrae</name>
    <dbReference type="NCBI Taxonomy" id="1792498"/>
    <lineage>
        <taxon>Bacteria</taxon>
        <taxon>Pseudomonadati</taxon>
        <taxon>Pseudomonadota</taxon>
        <taxon>Betaproteobacteria</taxon>
        <taxon>Burkholderiales</taxon>
        <taxon>Burkholderiaceae</taxon>
        <taxon>Pararobbsia</taxon>
    </lineage>
</organism>
<dbReference type="InterPro" id="IPR036111">
    <property type="entry name" value="Mal/L-sulfo/L-lacto_DH-like_sf"/>
</dbReference>
<dbReference type="Gene3D" id="1.10.1530.10">
    <property type="match status" value="1"/>
</dbReference>
<dbReference type="InterPro" id="IPR003767">
    <property type="entry name" value="Malate/L-lactate_DH-like"/>
</dbReference>
<dbReference type="Proteomes" id="UP000270342">
    <property type="component" value="Unassembled WGS sequence"/>
</dbReference>
<dbReference type="OrthoDB" id="924592at2"/>
<dbReference type="InterPro" id="IPR043144">
    <property type="entry name" value="Mal/L-sulf/L-lact_DH-like_ah"/>
</dbReference>
<dbReference type="PANTHER" id="PTHR11091">
    <property type="entry name" value="OXIDOREDUCTASE-RELATED"/>
    <property type="match status" value="1"/>
</dbReference>
<dbReference type="Gene3D" id="3.30.1370.60">
    <property type="entry name" value="Hypothetical oxidoreductase yiak, domain 2"/>
    <property type="match status" value="1"/>
</dbReference>
<keyword evidence="4" id="KW-1185">Reference proteome</keyword>
<keyword evidence="2" id="KW-0560">Oxidoreductase</keyword>
<evidence type="ECO:0000313" key="3">
    <source>
        <dbReference type="EMBL" id="RKP43916.1"/>
    </source>
</evidence>
<dbReference type="InterPro" id="IPR043143">
    <property type="entry name" value="Mal/L-sulf/L-lact_DH-like_NADP"/>
</dbReference>
<comment type="similarity">
    <text evidence="1">Belongs to the LDH2/MDH2 oxidoreductase family.</text>
</comment>
<protein>
    <submittedName>
        <fullName evidence="3">Ldh family oxidoreductase</fullName>
    </submittedName>
</protein>
<name>A0A494X6M3_9BURK</name>
<dbReference type="AlphaFoldDB" id="A0A494X6M3"/>